<protein>
    <submittedName>
        <fullName evidence="2">Uncharacterized protein</fullName>
    </submittedName>
</protein>
<dbReference type="AlphaFoldDB" id="A0A0F6YHX3"/>
<feature type="compositionally biased region" description="Basic residues" evidence="1">
    <location>
        <begin position="1"/>
        <end position="15"/>
    </location>
</feature>
<gene>
    <name evidence="2" type="ORF">DB32_002377</name>
</gene>
<proteinExistence type="predicted"/>
<organism evidence="2 3">
    <name type="scientific">Sandaracinus amylolyticus</name>
    <dbReference type="NCBI Taxonomy" id="927083"/>
    <lineage>
        <taxon>Bacteria</taxon>
        <taxon>Pseudomonadati</taxon>
        <taxon>Myxococcota</taxon>
        <taxon>Polyangia</taxon>
        <taxon>Polyangiales</taxon>
        <taxon>Sandaracinaceae</taxon>
        <taxon>Sandaracinus</taxon>
    </lineage>
</organism>
<feature type="region of interest" description="Disordered" evidence="1">
    <location>
        <begin position="1"/>
        <end position="35"/>
    </location>
</feature>
<sequence>MRPRAGVRPGARFRRAAPESAHFERRRSNSHLVAGRATNALPRCRDRRAVGLPRSRWCRPWSERRARPRAPSRRGA</sequence>
<dbReference type="KEGG" id="samy:DB32_002377"/>
<evidence type="ECO:0000313" key="2">
    <source>
        <dbReference type="EMBL" id="AKF05228.1"/>
    </source>
</evidence>
<reference evidence="2 3" key="1">
    <citation type="submission" date="2015-03" db="EMBL/GenBank/DDBJ databases">
        <title>Genome assembly of Sandaracinus amylolyticus DSM 53668.</title>
        <authorList>
            <person name="Sharma G."/>
            <person name="Subramanian S."/>
        </authorList>
    </citation>
    <scope>NUCLEOTIDE SEQUENCE [LARGE SCALE GENOMIC DNA]</scope>
    <source>
        <strain evidence="2 3">DSM 53668</strain>
    </source>
</reference>
<evidence type="ECO:0000313" key="3">
    <source>
        <dbReference type="Proteomes" id="UP000034883"/>
    </source>
</evidence>
<dbReference type="STRING" id="927083.DB32_002377"/>
<accession>A0A0F6YHX3</accession>
<evidence type="ECO:0000256" key="1">
    <source>
        <dbReference type="SAM" id="MobiDB-lite"/>
    </source>
</evidence>
<dbReference type="Proteomes" id="UP000034883">
    <property type="component" value="Chromosome"/>
</dbReference>
<dbReference type="EMBL" id="CP011125">
    <property type="protein sequence ID" value="AKF05228.1"/>
    <property type="molecule type" value="Genomic_DNA"/>
</dbReference>
<name>A0A0F6YHX3_9BACT</name>
<keyword evidence="3" id="KW-1185">Reference proteome</keyword>